<evidence type="ECO:0000256" key="18">
    <source>
        <dbReference type="ARBA" id="ARBA00023277"/>
    </source>
</evidence>
<evidence type="ECO:0000256" key="10">
    <source>
        <dbReference type="ARBA" id="ARBA00022679"/>
    </source>
</evidence>
<dbReference type="UniPathway" id="UPA00378"/>
<dbReference type="Gene3D" id="3.40.50.11350">
    <property type="match status" value="1"/>
</dbReference>
<feature type="region of interest" description="Disordered" evidence="23">
    <location>
        <begin position="420"/>
        <end position="492"/>
    </location>
</feature>
<dbReference type="CDD" id="cd00200">
    <property type="entry name" value="WD40"/>
    <property type="match status" value="1"/>
</dbReference>
<evidence type="ECO:0000256" key="16">
    <source>
        <dbReference type="ARBA" id="ARBA00023242"/>
    </source>
</evidence>
<dbReference type="GO" id="GO:0005783">
    <property type="term" value="C:endoplasmic reticulum"/>
    <property type="evidence" value="ECO:0007669"/>
    <property type="project" value="UniProtKB-SubCell"/>
</dbReference>
<feature type="repeat" description="WD" evidence="22">
    <location>
        <begin position="726"/>
        <end position="767"/>
    </location>
</feature>
<feature type="chain" id="PRO_5007853083" description="GDP-fucose protein O-fucosyltransferase 1" evidence="24">
    <location>
        <begin position="18"/>
        <end position="1396"/>
    </location>
</feature>
<comment type="catalytic activity">
    <reaction evidence="21">
        <text>L-seryl-[protein] + GDP-beta-L-fucose = 3-O-(alpha-L-fucosyl)-L-seryl-[protein] + GDP + H(+)</text>
        <dbReference type="Rhea" id="RHEA:63644"/>
        <dbReference type="Rhea" id="RHEA-COMP:9863"/>
        <dbReference type="Rhea" id="RHEA-COMP:17914"/>
        <dbReference type="ChEBI" id="CHEBI:15378"/>
        <dbReference type="ChEBI" id="CHEBI:29999"/>
        <dbReference type="ChEBI" id="CHEBI:57273"/>
        <dbReference type="ChEBI" id="CHEBI:58189"/>
        <dbReference type="ChEBI" id="CHEBI:189632"/>
        <dbReference type="EC" id="2.4.1.221"/>
    </reaction>
    <physiologicalReaction direction="left-to-right" evidence="21">
        <dbReference type="Rhea" id="RHEA:63645"/>
    </physiologicalReaction>
</comment>
<feature type="signal peptide" evidence="24">
    <location>
        <begin position="1"/>
        <end position="17"/>
    </location>
</feature>
<evidence type="ECO:0000256" key="4">
    <source>
        <dbReference type="ARBA" id="ARBA00010626"/>
    </source>
</evidence>
<dbReference type="Gene3D" id="2.130.10.10">
    <property type="entry name" value="YVTN repeat-like/Quinoprotein amine dehydrogenase"/>
    <property type="match status" value="3"/>
</dbReference>
<dbReference type="Proteomes" id="UP000076858">
    <property type="component" value="Unassembled WGS sequence"/>
</dbReference>
<dbReference type="InterPro" id="IPR045245">
    <property type="entry name" value="Pfs2-like"/>
</dbReference>
<dbReference type="FunFam" id="2.130.10.10:FF:000069">
    <property type="entry name" value="WD repeat domain 33"/>
    <property type="match status" value="1"/>
</dbReference>
<name>A0A164SCC2_9CRUS</name>
<evidence type="ECO:0000256" key="1">
    <source>
        <dbReference type="ARBA" id="ARBA00004123"/>
    </source>
</evidence>
<keyword evidence="14" id="KW-1015">Disulfide bond</keyword>
<keyword evidence="24" id="KW-0732">Signal</keyword>
<evidence type="ECO:0000256" key="7">
    <source>
        <dbReference type="ARBA" id="ARBA00022574"/>
    </source>
</evidence>
<dbReference type="OrthoDB" id="16717at2759"/>
<dbReference type="CDD" id="cd11302">
    <property type="entry name" value="O-FucT-1"/>
    <property type="match status" value="1"/>
</dbReference>
<dbReference type="GO" id="GO:0006004">
    <property type="term" value="P:fucose metabolic process"/>
    <property type="evidence" value="ECO:0007669"/>
    <property type="project" value="UniProtKB-KW"/>
</dbReference>
<dbReference type="PANTHER" id="PTHR22836:SF0">
    <property type="entry name" value="PRE-MRNA 3' END PROCESSING PROTEIN WDR33"/>
    <property type="match status" value="1"/>
</dbReference>
<evidence type="ECO:0000256" key="8">
    <source>
        <dbReference type="ARBA" id="ARBA00022664"/>
    </source>
</evidence>
<evidence type="ECO:0000256" key="22">
    <source>
        <dbReference type="PROSITE-ProRule" id="PRU00221"/>
    </source>
</evidence>
<feature type="compositionally biased region" description="Gly residues" evidence="23">
    <location>
        <begin position="1370"/>
        <end position="1383"/>
    </location>
</feature>
<dbReference type="PROSITE" id="PS50294">
    <property type="entry name" value="WD_REPEATS_REGION"/>
    <property type="match status" value="4"/>
</dbReference>
<feature type="repeat" description="WD" evidence="22">
    <location>
        <begin position="813"/>
        <end position="844"/>
    </location>
</feature>
<keyword evidence="17" id="KW-0294">Fucose metabolism</keyword>
<evidence type="ECO:0000256" key="20">
    <source>
        <dbReference type="ARBA" id="ARBA00047273"/>
    </source>
</evidence>
<evidence type="ECO:0000256" key="9">
    <source>
        <dbReference type="ARBA" id="ARBA00022676"/>
    </source>
</evidence>
<protein>
    <recommendedName>
        <fullName evidence="6">GDP-fucose protein O-fucosyltransferase 1</fullName>
        <ecNumber evidence="5">2.4.1.221</ecNumber>
    </recommendedName>
    <alternativeName>
        <fullName evidence="19">Peptide-O-fucosyltransferase 1</fullName>
    </alternativeName>
</protein>
<organism evidence="25 26">
    <name type="scientific">Daphnia magna</name>
    <dbReference type="NCBI Taxonomy" id="35525"/>
    <lineage>
        <taxon>Eukaryota</taxon>
        <taxon>Metazoa</taxon>
        <taxon>Ecdysozoa</taxon>
        <taxon>Arthropoda</taxon>
        <taxon>Crustacea</taxon>
        <taxon>Branchiopoda</taxon>
        <taxon>Diplostraca</taxon>
        <taxon>Cladocera</taxon>
        <taxon>Anomopoda</taxon>
        <taxon>Daphniidae</taxon>
        <taxon>Daphnia</taxon>
    </lineage>
</organism>
<feature type="repeat" description="WD" evidence="22">
    <location>
        <begin position="682"/>
        <end position="708"/>
    </location>
</feature>
<evidence type="ECO:0000256" key="21">
    <source>
        <dbReference type="ARBA" id="ARBA00048647"/>
    </source>
</evidence>
<evidence type="ECO:0000256" key="24">
    <source>
        <dbReference type="SAM" id="SignalP"/>
    </source>
</evidence>
<keyword evidence="18" id="KW-0119">Carbohydrate metabolism</keyword>
<evidence type="ECO:0000256" key="15">
    <source>
        <dbReference type="ARBA" id="ARBA00023180"/>
    </source>
</evidence>
<dbReference type="GO" id="GO:0031124">
    <property type="term" value="P:mRNA 3'-end processing"/>
    <property type="evidence" value="ECO:0007669"/>
    <property type="project" value="InterPro"/>
</dbReference>
<dbReference type="InterPro" id="IPR039922">
    <property type="entry name" value="POFUT1"/>
</dbReference>
<evidence type="ECO:0000256" key="2">
    <source>
        <dbReference type="ARBA" id="ARBA00004240"/>
    </source>
</evidence>
<evidence type="ECO:0000313" key="25">
    <source>
        <dbReference type="EMBL" id="KZS09479.1"/>
    </source>
</evidence>
<comment type="caution">
    <text evidence="25">The sequence shown here is derived from an EMBL/GenBank/DDBJ whole genome shotgun (WGS) entry which is preliminary data.</text>
</comment>
<keyword evidence="15" id="KW-0325">Glycoprotein</keyword>
<proteinExistence type="inferred from homology"/>
<feature type="region of interest" description="Disordered" evidence="23">
    <location>
        <begin position="1070"/>
        <end position="1123"/>
    </location>
</feature>
<comment type="pathway">
    <text evidence="3">Protein modification; protein glycosylation.</text>
</comment>
<dbReference type="InterPro" id="IPR015943">
    <property type="entry name" value="WD40/YVTN_repeat-like_dom_sf"/>
</dbReference>
<evidence type="ECO:0000256" key="11">
    <source>
        <dbReference type="ARBA" id="ARBA00022737"/>
    </source>
</evidence>
<feature type="repeat" description="WD" evidence="22">
    <location>
        <begin position="769"/>
        <end position="811"/>
    </location>
</feature>
<keyword evidence="8" id="KW-0507">mRNA processing</keyword>
<keyword evidence="16" id="KW-0539">Nucleus</keyword>
<dbReference type="SMART" id="SM00320">
    <property type="entry name" value="WD40"/>
    <property type="match status" value="7"/>
</dbReference>
<feature type="region of interest" description="Disordered" evidence="23">
    <location>
        <begin position="880"/>
        <end position="900"/>
    </location>
</feature>
<keyword evidence="12" id="KW-0256">Endoplasmic reticulum</keyword>
<dbReference type="EC" id="2.4.1.221" evidence="5"/>
<dbReference type="SUPFAM" id="SSF50978">
    <property type="entry name" value="WD40 repeat-like"/>
    <property type="match status" value="1"/>
</dbReference>
<dbReference type="STRING" id="35525.A0A164SCC2"/>
<evidence type="ECO:0000256" key="13">
    <source>
        <dbReference type="ARBA" id="ARBA00022976"/>
    </source>
</evidence>
<evidence type="ECO:0000256" key="12">
    <source>
        <dbReference type="ARBA" id="ARBA00022824"/>
    </source>
</evidence>
<sequence length="1396" mass="156238">MMLKLLIPVLFSVSIFADVDIDQNGYILYCPCMGRFGNQADHFLGSLAFAKALNRTLALPPWVEYRFGEPKSVQVPFSHYFQLEPLLKFHRVVTMEEFMENIAPKVWPPEKRTAFCYMARGQGTDCNAKEGNPFGPFWDTFNVDFVQSEFYGPLNYDVHHQDMARKWNNRYPPQKSPVLAFTGAPASFPVQIENKDLQKFLVWTPRIVNRAIDFIRNVLPIGSFVGIHLRNGVDWTRACEHLEHSPNLFSAPQCLGYRNEFGIASQDMCFPTPDAIAKQVKFAVKEYHAKSVFVSSDNDHLIPFLTKALKRMEVTWLGASAPVAMNLGTPRSIPEKKINGEVRCGDFIYGARGSPLCQVYGNPAHWKVESHKVATLFSSQTKWRFTARTTLKRFSYLTNYFLEMATQMAYYPGANGMSQSPFQSRHATGPSQSPANAGNNSFLGAGLPRIVPGGDPLRPPIPPGRHMFHPFNRPYPKPGQDRSDYDSKQLRKSSMRKTVDYYSSVIRMLETRVWQRDARDRRSLQPDVCYYPEMLPPSCYLDMPSDAITTRFTKVATNKIRCPVFCLTWTPEGRRLITGASSGEFTLWNGLTFNFETILQAHDSPVRSMVWSHNDIWMVTGDHGGYIKYWQSNMNNVKMFQAHKEAIRGISFSPTDQKLASCSDDGTVRIWDFVRCQEEKILRGHGADVKCVDWHPQKGLVISGSKDNQQPVKLWDPKSGQSLATLHAHKSTVMDAKWNKNGQWLITASRDHLIKLFDIRRLDQELQTFRGHKKEASCLSWHPFHEELFCSGGSDGAIFFWNVGTDKEVGAIDQAHESLIWSLAWHPIGHILCSGSNDHTSKFWTRNRPGDKMRDKYNLNTLPPGVMPEDAELLDDHHAPNIPGMGPDDKIETDGGDGQLSQSSLSLLSAGMIPGLDVEPLAQDVKPIKKVPYAKPIPRHFQAQWNDSNASKKPAILPTPNVLSTSVGQSDDEDYVLGVDPVAFGMEQLGRATLTLFGMPANDAEKMQELLDTVQSQPAAQLPVPTAIIIDGTILSIEADSELDKAIRTGEEELNEVLFSMGLKLTIEEEESKPVTVPNDDYNQDRELDDDDFYPRSRTPVLDDSPGYARGHSGIGPTPTGGLLGDFPRVAEFQQRGHPVQPIRHPLPPGVGQQHHHHQQQHQQHHHHHNHHGGWQGQPPPQEMANWDRPPFDPAQQPQDRFPPRPPHGQGPMNRPYFQPPHHQDRFNQSGPPLPPPGRGRGHHGPGGNAWGGPPPMDNEEEMHYMGNGGPPMPPVEDDMRMEGGYAPPPPPQMNERHGDGNFGWGPGPNNYRGGNVGGVEPPGPYDRNDEEYGSRGPPGPPGHFAPNYPGQFHPPPPHHQPPSGRWNPDGGGGGRGGYGRGGGGRRPRRGGYNNY</sequence>
<dbReference type="GO" id="GO:0046922">
    <property type="term" value="F:peptide-O-fucosyltransferase activity"/>
    <property type="evidence" value="ECO:0007669"/>
    <property type="project" value="UniProtKB-EC"/>
</dbReference>
<feature type="repeat" description="WD" evidence="22">
    <location>
        <begin position="640"/>
        <end position="672"/>
    </location>
</feature>
<keyword evidence="9" id="KW-0328">Glycosyltransferase</keyword>
<evidence type="ECO:0000256" key="3">
    <source>
        <dbReference type="ARBA" id="ARBA00004922"/>
    </source>
</evidence>
<feature type="compositionally biased region" description="Polar residues" evidence="23">
    <location>
        <begin position="420"/>
        <end position="442"/>
    </location>
</feature>
<keyword evidence="26" id="KW-1185">Reference proteome</keyword>
<evidence type="ECO:0000256" key="14">
    <source>
        <dbReference type="ARBA" id="ARBA00023157"/>
    </source>
</evidence>
<gene>
    <name evidence="25" type="ORF">APZ42_026286</name>
</gene>
<dbReference type="Gene3D" id="3.40.50.11340">
    <property type="match status" value="1"/>
</dbReference>
<evidence type="ECO:0000256" key="5">
    <source>
        <dbReference type="ARBA" id="ARBA00012196"/>
    </source>
</evidence>
<reference evidence="25 26" key="1">
    <citation type="submission" date="2016-03" db="EMBL/GenBank/DDBJ databases">
        <title>EvidentialGene: Evidence-directed Construction of Genes on Genomes.</title>
        <authorList>
            <person name="Gilbert D.G."/>
            <person name="Choi J.-H."/>
            <person name="Mockaitis K."/>
            <person name="Colbourne J."/>
            <person name="Pfrender M."/>
        </authorList>
    </citation>
    <scope>NUCLEOTIDE SEQUENCE [LARGE SCALE GENOMIC DNA]</scope>
    <source>
        <strain evidence="25 26">Xinb3</strain>
        <tissue evidence="25">Complete organism</tissue>
    </source>
</reference>
<keyword evidence="7 22" id="KW-0853">WD repeat</keyword>
<feature type="repeat" description="WD" evidence="22">
    <location>
        <begin position="599"/>
        <end position="631"/>
    </location>
</feature>
<dbReference type="InterPro" id="IPR036322">
    <property type="entry name" value="WD40_repeat_dom_sf"/>
</dbReference>
<feature type="compositionally biased region" description="Basic residues" evidence="23">
    <location>
        <begin position="1154"/>
        <end position="1172"/>
    </location>
</feature>
<feature type="compositionally biased region" description="Basic and acidic residues" evidence="23">
    <location>
        <begin position="479"/>
        <end position="489"/>
    </location>
</feature>
<comment type="catalytic activity">
    <reaction evidence="20">
        <text>L-threonyl-[protein] + GDP-beta-L-fucose = 3-O-(alpha-L-fucosyl)-L-threonyl-[protein] + GDP + H(+)</text>
        <dbReference type="Rhea" id="RHEA:70491"/>
        <dbReference type="Rhea" id="RHEA-COMP:11060"/>
        <dbReference type="Rhea" id="RHEA-COMP:17915"/>
        <dbReference type="ChEBI" id="CHEBI:15378"/>
        <dbReference type="ChEBI" id="CHEBI:30013"/>
        <dbReference type="ChEBI" id="CHEBI:57273"/>
        <dbReference type="ChEBI" id="CHEBI:58189"/>
        <dbReference type="ChEBI" id="CHEBI:189631"/>
        <dbReference type="EC" id="2.4.1.221"/>
    </reaction>
    <physiologicalReaction direction="left-to-right" evidence="20">
        <dbReference type="Rhea" id="RHEA:70492"/>
    </physiologicalReaction>
</comment>
<dbReference type="Pfam" id="PF10250">
    <property type="entry name" value="O-FucT"/>
    <property type="match status" value="1"/>
</dbReference>
<feature type="region of interest" description="Disordered" evidence="23">
    <location>
        <begin position="1139"/>
        <end position="1396"/>
    </location>
</feature>
<comment type="subcellular location">
    <subcellularLocation>
        <location evidence="2">Endoplasmic reticulum</location>
    </subcellularLocation>
    <subcellularLocation>
        <location evidence="1">Nucleus</location>
    </subcellularLocation>
</comment>
<dbReference type="InterPro" id="IPR019378">
    <property type="entry name" value="GDP-Fuc_O-FucTrfase"/>
</dbReference>
<dbReference type="Pfam" id="PF00400">
    <property type="entry name" value="WD40"/>
    <property type="match status" value="6"/>
</dbReference>
<evidence type="ECO:0000256" key="23">
    <source>
        <dbReference type="SAM" id="MobiDB-lite"/>
    </source>
</evidence>
<evidence type="ECO:0000313" key="26">
    <source>
        <dbReference type="Proteomes" id="UP000076858"/>
    </source>
</evidence>
<evidence type="ECO:0000256" key="17">
    <source>
        <dbReference type="ARBA" id="ARBA00023253"/>
    </source>
</evidence>
<comment type="similarity">
    <text evidence="4">Belongs to the glycosyltransferase 65 family.</text>
</comment>
<dbReference type="PROSITE" id="PS50082">
    <property type="entry name" value="WD_REPEATS_2"/>
    <property type="match status" value="7"/>
</dbReference>
<dbReference type="EMBL" id="LRGB01002066">
    <property type="protein sequence ID" value="KZS09479.1"/>
    <property type="molecule type" value="Genomic_DNA"/>
</dbReference>
<evidence type="ECO:0000256" key="6">
    <source>
        <dbReference type="ARBA" id="ARBA00021745"/>
    </source>
</evidence>
<accession>A0A164SCC2</accession>
<dbReference type="FunFam" id="2.130.10.10:FF:001049">
    <property type="entry name" value="CG1109"/>
    <property type="match status" value="1"/>
</dbReference>
<dbReference type="InterPro" id="IPR001680">
    <property type="entry name" value="WD40_rpt"/>
</dbReference>
<keyword evidence="13" id="KW-0914">Notch signaling pathway</keyword>
<dbReference type="GO" id="GO:0005847">
    <property type="term" value="C:mRNA cleavage and polyadenylation specificity factor complex"/>
    <property type="evidence" value="ECO:0007669"/>
    <property type="project" value="TreeGrafter"/>
</dbReference>
<dbReference type="FunFam" id="2.130.10.10:FF:000077">
    <property type="entry name" value="WD repeat domain 33"/>
    <property type="match status" value="1"/>
</dbReference>
<keyword evidence="11" id="KW-0677">Repeat</keyword>
<keyword evidence="10" id="KW-0808">Transferase</keyword>
<dbReference type="PANTHER" id="PTHR22836">
    <property type="entry name" value="WD40 REPEAT PROTEIN"/>
    <property type="match status" value="1"/>
</dbReference>
<feature type="repeat" description="WD" evidence="22">
    <location>
        <begin position="564"/>
        <end position="589"/>
    </location>
</feature>
<evidence type="ECO:0000256" key="19">
    <source>
        <dbReference type="ARBA" id="ARBA00033080"/>
    </source>
</evidence>
<dbReference type="GO" id="GO:0007219">
    <property type="term" value="P:Notch signaling pathway"/>
    <property type="evidence" value="ECO:0007669"/>
    <property type="project" value="UniProtKB-KW"/>
</dbReference>